<feature type="compositionally biased region" description="Basic and acidic residues" evidence="1">
    <location>
        <begin position="109"/>
        <end position="124"/>
    </location>
</feature>
<evidence type="ECO:0000313" key="3">
    <source>
        <dbReference type="Proteomes" id="UP001185135"/>
    </source>
</evidence>
<dbReference type="EMBL" id="ON887157">
    <property type="protein sequence ID" value="WBR14646.1"/>
    <property type="molecule type" value="Genomic_DNA"/>
</dbReference>
<name>A0AA95ECS2_9VIRU</name>
<gene>
    <name evidence="2" type="ORF">pkur_cds_472</name>
</gene>
<evidence type="ECO:0000313" key="2">
    <source>
        <dbReference type="EMBL" id="WBR14646.1"/>
    </source>
</evidence>
<organism evidence="2 3">
    <name type="scientific">Pandoravirus kuranda</name>
    <dbReference type="NCBI Taxonomy" id="3019033"/>
    <lineage>
        <taxon>Viruses</taxon>
        <taxon>Pandoravirus</taxon>
    </lineage>
</organism>
<evidence type="ECO:0000256" key="1">
    <source>
        <dbReference type="SAM" id="MobiDB-lite"/>
    </source>
</evidence>
<proteinExistence type="predicted"/>
<reference evidence="2" key="1">
    <citation type="submission" date="2022-06" db="EMBL/GenBank/DDBJ databases">
        <authorList>
            <person name="Legendre M."/>
            <person name="Claverie J.-M."/>
            <person name="Alempic J.-M."/>
            <person name="Abergel C."/>
        </authorList>
    </citation>
    <scope>NUCLEOTIDE SEQUENCE</scope>
    <source>
        <strain evidence="2">Kuranda</strain>
    </source>
</reference>
<accession>A0AA95ECS2</accession>
<feature type="region of interest" description="Disordered" evidence="1">
    <location>
        <begin position="101"/>
        <end position="136"/>
    </location>
</feature>
<protein>
    <submittedName>
        <fullName evidence="2">Orphan protein</fullName>
    </submittedName>
</protein>
<dbReference type="Proteomes" id="UP001185135">
    <property type="component" value="Segment"/>
</dbReference>
<sequence>MVPARFVQDPAAPTMALCAACRPNVRREQWRRRTGAAWPRPWSIAVWHDAVPRATGHDCQRDAAIVGLRRIQQRVINVERGAALSQCEKQDSVDTIASSRTSHGIGNVRGRDEAGMQSGDDVRVAHGHKRGGRPPRQQRIARCRYGYC</sequence>